<comment type="caution">
    <text evidence="7">The sequence shown here is derived from an EMBL/GenBank/DDBJ whole genome shotgun (WGS) entry which is preliminary data.</text>
</comment>
<dbReference type="PROSITE" id="PS51900">
    <property type="entry name" value="CB"/>
    <property type="match status" value="1"/>
</dbReference>
<proteinExistence type="predicted"/>
<dbReference type="InterPro" id="IPR044068">
    <property type="entry name" value="CB"/>
</dbReference>
<keyword evidence="1" id="KW-0229">DNA integration</keyword>
<feature type="domain" description="Tyr recombinase" evidence="5">
    <location>
        <begin position="118"/>
        <end position="313"/>
    </location>
</feature>
<dbReference type="SUPFAM" id="SSF56349">
    <property type="entry name" value="DNA breaking-rejoining enzymes"/>
    <property type="match status" value="1"/>
</dbReference>
<evidence type="ECO:0000313" key="8">
    <source>
        <dbReference type="Proteomes" id="UP001141336"/>
    </source>
</evidence>
<dbReference type="InterPro" id="IPR002104">
    <property type="entry name" value="Integrase_catalytic"/>
</dbReference>
<evidence type="ECO:0000259" key="6">
    <source>
        <dbReference type="PROSITE" id="PS51900"/>
    </source>
</evidence>
<evidence type="ECO:0000256" key="3">
    <source>
        <dbReference type="ARBA" id="ARBA00023172"/>
    </source>
</evidence>
<evidence type="ECO:0000256" key="1">
    <source>
        <dbReference type="ARBA" id="ARBA00022908"/>
    </source>
</evidence>
<dbReference type="CDD" id="cd00397">
    <property type="entry name" value="DNA_BRE_C"/>
    <property type="match status" value="1"/>
</dbReference>
<keyword evidence="3" id="KW-0233">DNA recombination</keyword>
<protein>
    <submittedName>
        <fullName evidence="7">Site-specific integrase</fullName>
    </submittedName>
</protein>
<dbReference type="PANTHER" id="PTHR30349">
    <property type="entry name" value="PHAGE INTEGRASE-RELATED"/>
    <property type="match status" value="1"/>
</dbReference>
<keyword evidence="8" id="KW-1185">Reference proteome</keyword>
<dbReference type="Proteomes" id="UP001141336">
    <property type="component" value="Unassembled WGS sequence"/>
</dbReference>
<reference evidence="7" key="1">
    <citation type="submission" date="2022-12" db="EMBL/GenBank/DDBJ databases">
        <title>Isolation and characterisation of novel Methanocorpusculum spp. from native Australian herbivores indicates the genus is ancestrally host-associated.</title>
        <authorList>
            <person name="Volmer J.G."/>
            <person name="Soo R.M."/>
            <person name="Evans P.N."/>
            <person name="Hoedt E.C."/>
            <person name="Astorga Alsina A.L."/>
            <person name="Woodcroft B.J."/>
            <person name="Tyson G.W."/>
            <person name="Hugenholtz P."/>
            <person name="Morrison M."/>
        </authorList>
    </citation>
    <scope>NUCLEOTIDE SEQUENCE</scope>
    <source>
        <strain evidence="7">CW153</strain>
    </source>
</reference>
<organism evidence="7 8">
    <name type="scientific">Methanocorpusculum vombati</name>
    <dbReference type="NCBI Taxonomy" id="3002864"/>
    <lineage>
        <taxon>Archaea</taxon>
        <taxon>Methanobacteriati</taxon>
        <taxon>Methanobacteriota</taxon>
        <taxon>Stenosarchaea group</taxon>
        <taxon>Methanomicrobia</taxon>
        <taxon>Methanomicrobiales</taxon>
        <taxon>Methanocorpusculaceae</taxon>
        <taxon>Methanocorpusculum</taxon>
    </lineage>
</organism>
<dbReference type="PROSITE" id="PS51898">
    <property type="entry name" value="TYR_RECOMBINASE"/>
    <property type="match status" value="1"/>
</dbReference>
<sequence>MGDTYYSVSEYIETKRTDNTRKAALYGLAVFFQYLNPVQKTREELDRVSIQYLRETTDHFDQVRDYCVYLVKYTDFTPNTIKNRVNALIHWLRWNRIVFSPAESAIISNILPRAIPVHEDRVISRDNIRSILSHSDTLLQTVILILASSGMRINELLNTRFSDIRPGAPNAIHIPRNRMKAGKAHTYFYSSEAEKSLSEWLKVRDAYIDRAMLKTQYCLKRLAKKADDDLIFPFSYDTLRRKFLRAIEAANLYEVNTESSRTTISFHSFRKWCESTMKLYVPINVVNELIGHDEGLSRSYRRYAADQLRSAYQAAEPHLFILAPEEYAILKGESAHVLREQQATTASLAAEMMKMRAEIEAMREFIKAGE</sequence>
<gene>
    <name evidence="7" type="ORF">O0S09_03305</name>
</gene>
<feature type="domain" description="Core-binding (CB)" evidence="6">
    <location>
        <begin position="1"/>
        <end position="96"/>
    </location>
</feature>
<dbReference type="PANTHER" id="PTHR30349:SF41">
    <property type="entry name" value="INTEGRASE_RECOMBINASE PROTEIN MJ0367-RELATED"/>
    <property type="match status" value="1"/>
</dbReference>
<dbReference type="EMBL" id="JAPTGC010000003">
    <property type="protein sequence ID" value="MCZ0862282.1"/>
    <property type="molecule type" value="Genomic_DNA"/>
</dbReference>
<dbReference type="InterPro" id="IPR013762">
    <property type="entry name" value="Integrase-like_cat_sf"/>
</dbReference>
<evidence type="ECO:0000256" key="2">
    <source>
        <dbReference type="ARBA" id="ARBA00023125"/>
    </source>
</evidence>
<accession>A0ABT4IKJ7</accession>
<keyword evidence="2 4" id="KW-0238">DNA-binding</keyword>
<evidence type="ECO:0000313" key="7">
    <source>
        <dbReference type="EMBL" id="MCZ0862282.1"/>
    </source>
</evidence>
<dbReference type="InterPro" id="IPR050090">
    <property type="entry name" value="Tyrosine_recombinase_XerCD"/>
</dbReference>
<dbReference type="Gene3D" id="1.10.443.10">
    <property type="entry name" value="Intergrase catalytic core"/>
    <property type="match status" value="1"/>
</dbReference>
<evidence type="ECO:0000256" key="4">
    <source>
        <dbReference type="PROSITE-ProRule" id="PRU01248"/>
    </source>
</evidence>
<dbReference type="Pfam" id="PF00589">
    <property type="entry name" value="Phage_integrase"/>
    <property type="match status" value="1"/>
</dbReference>
<dbReference type="RefSeq" id="WP_268922511.1">
    <property type="nucleotide sequence ID" value="NZ_JAPTGC010000003.1"/>
</dbReference>
<evidence type="ECO:0000259" key="5">
    <source>
        <dbReference type="PROSITE" id="PS51898"/>
    </source>
</evidence>
<name>A0ABT4IKJ7_9EURY</name>
<dbReference type="InterPro" id="IPR011010">
    <property type="entry name" value="DNA_brk_join_enz"/>
</dbReference>